<dbReference type="EMBL" id="CP036268">
    <property type="protein sequence ID" value="QDT38621.1"/>
    <property type="molecule type" value="Genomic_DNA"/>
</dbReference>
<keyword evidence="1" id="KW-0175">Coiled coil</keyword>
<dbReference type="AlphaFoldDB" id="A0A517R426"/>
<proteinExistence type="predicted"/>
<dbReference type="RefSeq" id="WP_145364710.1">
    <property type="nucleotide sequence ID" value="NZ_CP036268.1"/>
</dbReference>
<protein>
    <recommendedName>
        <fullName evidence="4">Lacal_2735 family protein</fullName>
    </recommendedName>
</protein>
<keyword evidence="3" id="KW-1185">Reference proteome</keyword>
<organism evidence="2 3">
    <name type="scientific">Stratiformator vulcanicus</name>
    <dbReference type="NCBI Taxonomy" id="2527980"/>
    <lineage>
        <taxon>Bacteria</taxon>
        <taxon>Pseudomonadati</taxon>
        <taxon>Planctomycetota</taxon>
        <taxon>Planctomycetia</taxon>
        <taxon>Planctomycetales</taxon>
        <taxon>Planctomycetaceae</taxon>
        <taxon>Stratiformator</taxon>
    </lineage>
</organism>
<dbReference type="Pfam" id="PF20027">
    <property type="entry name" value="DUF6435"/>
    <property type="match status" value="1"/>
</dbReference>
<evidence type="ECO:0000313" key="3">
    <source>
        <dbReference type="Proteomes" id="UP000317318"/>
    </source>
</evidence>
<dbReference type="OrthoDB" id="292170at2"/>
<evidence type="ECO:0000313" key="2">
    <source>
        <dbReference type="EMBL" id="QDT38621.1"/>
    </source>
</evidence>
<accession>A0A517R426</accession>
<evidence type="ECO:0008006" key="4">
    <source>
        <dbReference type="Google" id="ProtNLM"/>
    </source>
</evidence>
<gene>
    <name evidence="2" type="ORF">Pan189_30160</name>
</gene>
<evidence type="ECO:0000256" key="1">
    <source>
        <dbReference type="SAM" id="Coils"/>
    </source>
</evidence>
<name>A0A517R426_9PLAN</name>
<dbReference type="Proteomes" id="UP000317318">
    <property type="component" value="Chromosome"/>
</dbReference>
<feature type="coiled-coil region" evidence="1">
    <location>
        <begin position="10"/>
        <end position="56"/>
    </location>
</feature>
<dbReference type="KEGG" id="svp:Pan189_30160"/>
<reference evidence="2 3" key="1">
    <citation type="submission" date="2019-02" db="EMBL/GenBank/DDBJ databases">
        <title>Deep-cultivation of Planctomycetes and their phenomic and genomic characterization uncovers novel biology.</title>
        <authorList>
            <person name="Wiegand S."/>
            <person name="Jogler M."/>
            <person name="Boedeker C."/>
            <person name="Pinto D."/>
            <person name="Vollmers J."/>
            <person name="Rivas-Marin E."/>
            <person name="Kohn T."/>
            <person name="Peeters S.H."/>
            <person name="Heuer A."/>
            <person name="Rast P."/>
            <person name="Oberbeckmann S."/>
            <person name="Bunk B."/>
            <person name="Jeske O."/>
            <person name="Meyerdierks A."/>
            <person name="Storesund J.E."/>
            <person name="Kallscheuer N."/>
            <person name="Luecker S."/>
            <person name="Lage O.M."/>
            <person name="Pohl T."/>
            <person name="Merkel B.J."/>
            <person name="Hornburger P."/>
            <person name="Mueller R.-W."/>
            <person name="Bruemmer F."/>
            <person name="Labrenz M."/>
            <person name="Spormann A.M."/>
            <person name="Op den Camp H."/>
            <person name="Overmann J."/>
            <person name="Amann R."/>
            <person name="Jetten M.S.M."/>
            <person name="Mascher T."/>
            <person name="Medema M.H."/>
            <person name="Devos D.P."/>
            <person name="Kaster A.-K."/>
            <person name="Ovreas L."/>
            <person name="Rohde M."/>
            <person name="Galperin M.Y."/>
            <person name="Jogler C."/>
        </authorList>
    </citation>
    <scope>NUCLEOTIDE SEQUENCE [LARGE SCALE GENOMIC DNA]</scope>
    <source>
        <strain evidence="2 3">Pan189</strain>
    </source>
</reference>
<dbReference type="InterPro" id="IPR045493">
    <property type="entry name" value="DUF6435"/>
</dbReference>
<dbReference type="NCBIfam" id="NF033487">
    <property type="entry name" value="Lacal_2735_fam"/>
    <property type="match status" value="1"/>
</dbReference>
<sequence length="59" mass="6813">MFGLFKTDPIAKLRKEYMRKMEEARDIQRNGDVVKASQLTAEAEEIGRRIDELEAQAKS</sequence>